<dbReference type="CDD" id="cd00085">
    <property type="entry name" value="HNHc"/>
    <property type="match status" value="1"/>
</dbReference>
<evidence type="ECO:0000313" key="3">
    <source>
        <dbReference type="Proteomes" id="UP000078529"/>
    </source>
</evidence>
<dbReference type="Gene3D" id="1.10.30.50">
    <property type="match status" value="1"/>
</dbReference>
<dbReference type="InterPro" id="IPR002711">
    <property type="entry name" value="HNH"/>
</dbReference>
<dbReference type="InterPro" id="IPR003615">
    <property type="entry name" value="HNH_nuc"/>
</dbReference>
<sequence>MSWGFERGKSYRRVDIHKDFGGNGRSGIVTTHKGVVILFGREGVSSYGYANRLRPDGIYEFFGEGQVGPMTMDKGNVAIRDHVHNGNALLAFRILKNGLVQYIGEMFYEQHRTIKAKDKLGDRRDAFVFELRSADAVEAAIDDDDEVYAADPIDVLRQRALAAGQASPSKDKAPRSVIERSRDVRNYILARAKGHCECCGESAPFARPNGTPYLEAHHTHRLSDGGPDLISHVIALHPVCHRRVHHAADGKDFNEALKARMREIEPNL</sequence>
<gene>
    <name evidence="2" type="ORF">NS365_22570</name>
</gene>
<reference evidence="2 3" key="1">
    <citation type="journal article" date="2016" name="Front. Microbiol.">
        <title>Genomic Resource of Rice Seed Associated Bacteria.</title>
        <authorList>
            <person name="Midha S."/>
            <person name="Bansal K."/>
            <person name="Sharma S."/>
            <person name="Kumar N."/>
            <person name="Patil P.P."/>
            <person name="Chaudhry V."/>
            <person name="Patil P.B."/>
        </authorList>
    </citation>
    <scope>NUCLEOTIDE SEQUENCE [LARGE SCALE GENOMIC DNA]</scope>
    <source>
        <strain evidence="2 3">NS365</strain>
    </source>
</reference>
<dbReference type="Pfam" id="PF26348">
    <property type="entry name" value="SRA_ScoMcrA"/>
    <property type="match status" value="1"/>
</dbReference>
<evidence type="ECO:0000313" key="2">
    <source>
        <dbReference type="EMBL" id="KTR02067.1"/>
    </source>
</evidence>
<protein>
    <recommendedName>
        <fullName evidence="1">HNH nuclease domain-containing protein</fullName>
    </recommendedName>
</protein>
<dbReference type="InterPro" id="IPR058712">
    <property type="entry name" value="SRA_ScoMcrA"/>
</dbReference>
<keyword evidence="3" id="KW-1185">Reference proteome</keyword>
<evidence type="ECO:0000259" key="1">
    <source>
        <dbReference type="SMART" id="SM00507"/>
    </source>
</evidence>
<dbReference type="GO" id="GO:0003676">
    <property type="term" value="F:nucleic acid binding"/>
    <property type="evidence" value="ECO:0007669"/>
    <property type="project" value="InterPro"/>
</dbReference>
<feature type="domain" description="HNH nuclease" evidence="1">
    <location>
        <begin position="183"/>
        <end position="242"/>
    </location>
</feature>
<dbReference type="GO" id="GO:0004519">
    <property type="term" value="F:endonuclease activity"/>
    <property type="evidence" value="ECO:0007669"/>
    <property type="project" value="InterPro"/>
</dbReference>
<dbReference type="EMBL" id="LDQA01000091">
    <property type="protein sequence ID" value="KTR02067.1"/>
    <property type="molecule type" value="Genomic_DNA"/>
</dbReference>
<accession>A0A175RE48</accession>
<dbReference type="GO" id="GO:0008270">
    <property type="term" value="F:zinc ion binding"/>
    <property type="evidence" value="ECO:0007669"/>
    <property type="project" value="InterPro"/>
</dbReference>
<proteinExistence type="predicted"/>
<dbReference type="SMART" id="SM00507">
    <property type="entry name" value="HNHc"/>
    <property type="match status" value="1"/>
</dbReference>
<dbReference type="Proteomes" id="UP000078529">
    <property type="component" value="Unassembled WGS sequence"/>
</dbReference>
<organism evidence="2 3">
    <name type="scientific">Aureimonas ureilytica</name>
    <dbReference type="NCBI Taxonomy" id="401562"/>
    <lineage>
        <taxon>Bacteria</taxon>
        <taxon>Pseudomonadati</taxon>
        <taxon>Pseudomonadota</taxon>
        <taxon>Alphaproteobacteria</taxon>
        <taxon>Hyphomicrobiales</taxon>
        <taxon>Aurantimonadaceae</taxon>
        <taxon>Aureimonas</taxon>
    </lineage>
</organism>
<dbReference type="AlphaFoldDB" id="A0A175RE48"/>
<dbReference type="RefSeq" id="WP_058602538.1">
    <property type="nucleotide sequence ID" value="NZ_LDQA01000091.1"/>
</dbReference>
<comment type="caution">
    <text evidence="2">The sequence shown here is derived from an EMBL/GenBank/DDBJ whole genome shotgun (WGS) entry which is preliminary data.</text>
</comment>
<name>A0A175RE48_9HYPH</name>
<dbReference type="Pfam" id="PF01844">
    <property type="entry name" value="HNH"/>
    <property type="match status" value="1"/>
</dbReference>